<evidence type="ECO:0000313" key="1">
    <source>
        <dbReference type="EMBL" id="MBC5728165.1"/>
    </source>
</evidence>
<dbReference type="Proteomes" id="UP000636755">
    <property type="component" value="Unassembled WGS sequence"/>
</dbReference>
<keyword evidence="2" id="KW-1185">Reference proteome</keyword>
<reference evidence="1 2" key="1">
    <citation type="submission" date="2020-08" db="EMBL/GenBank/DDBJ databases">
        <title>Genome public.</title>
        <authorList>
            <person name="Liu C."/>
            <person name="Sun Q."/>
        </authorList>
    </citation>
    <scope>NUCLEOTIDE SEQUENCE [LARGE SCALE GENOMIC DNA]</scope>
    <source>
        <strain evidence="1 2">NSJ-71</strain>
    </source>
</reference>
<organism evidence="1 2">
    <name type="scientific">Ruminococcus intestinalis</name>
    <dbReference type="NCBI Taxonomy" id="2763066"/>
    <lineage>
        <taxon>Bacteria</taxon>
        <taxon>Bacillati</taxon>
        <taxon>Bacillota</taxon>
        <taxon>Clostridia</taxon>
        <taxon>Eubacteriales</taxon>
        <taxon>Oscillospiraceae</taxon>
        <taxon>Ruminococcus</taxon>
    </lineage>
</organism>
<protein>
    <submittedName>
        <fullName evidence="1">Uncharacterized protein</fullName>
    </submittedName>
</protein>
<accession>A0ABR7HKZ2</accession>
<proteinExistence type="predicted"/>
<comment type="caution">
    <text evidence="1">The sequence shown here is derived from an EMBL/GenBank/DDBJ whole genome shotgun (WGS) entry which is preliminary data.</text>
</comment>
<evidence type="ECO:0000313" key="2">
    <source>
        <dbReference type="Proteomes" id="UP000636755"/>
    </source>
</evidence>
<sequence>MKLKQIEAILKAEKTIIVSETPACQWLGNGAAFYPVYNLPKLTQDNIFTMFDIAEDKRDKFYFKERELPSFINFEDGDESEEMLDRGTIAFYAQGRTLEPLKTSQGIAFINTRYLKPFADSQAGYELYERTDKLGRLYIVVKSGFVLLGVFSPYDLVNENFIQTLEEILNLSKVTLFNKQEKSRSADGYKQIELDEEVD</sequence>
<name>A0ABR7HKZ2_9FIRM</name>
<dbReference type="EMBL" id="JACOPS010000002">
    <property type="protein sequence ID" value="MBC5728165.1"/>
    <property type="molecule type" value="Genomic_DNA"/>
</dbReference>
<gene>
    <name evidence="1" type="ORF">H8R91_06470</name>
</gene>
<dbReference type="RefSeq" id="WP_186935330.1">
    <property type="nucleotide sequence ID" value="NZ_JACOPS010000002.1"/>
</dbReference>